<dbReference type="EMBL" id="NEXE01000063">
    <property type="protein sequence ID" value="PSN90351.1"/>
    <property type="molecule type" value="Genomic_DNA"/>
</dbReference>
<evidence type="ECO:0000313" key="2">
    <source>
        <dbReference type="EMBL" id="PSN90351.1"/>
    </source>
</evidence>
<sequence length="173" mass="18511">MVIVDVAYYIIVLVTLLSVVGFVVTKDIVRAAGLLLVVLACVAAAFAFMNSLLLAMIQLMVYAGAVIVIFLFGVMLTRREAPTSRLRQLASYENLTYLVFAALLFLLILRASAGLTSPLGYAYVSPQLVATSLYVQLRGVVYALAALIGASSIGAIYVVRKEKKQSDGTRGGV</sequence>
<feature type="transmembrane region" description="Helical" evidence="1">
    <location>
        <begin position="55"/>
        <end position="76"/>
    </location>
</feature>
<proteinExistence type="predicted"/>
<evidence type="ECO:0000313" key="3">
    <source>
        <dbReference type="Proteomes" id="UP000240322"/>
    </source>
</evidence>
<dbReference type="InterPro" id="IPR042106">
    <property type="entry name" value="Nuo/plastoQ_OxRdtase_6_NuoJ"/>
</dbReference>
<dbReference type="PANTHER" id="PTHR33269:SF17">
    <property type="entry name" value="NADH-UBIQUINONE OXIDOREDUCTASE CHAIN 6"/>
    <property type="match status" value="1"/>
</dbReference>
<feature type="transmembrane region" description="Helical" evidence="1">
    <location>
        <begin position="31"/>
        <end position="49"/>
    </location>
</feature>
<name>A0A2R6AVD2_9ARCH</name>
<dbReference type="InterPro" id="IPR001457">
    <property type="entry name" value="NADH_UbQ/plastoQ_OxRdtase_su6"/>
</dbReference>
<reference evidence="2 3" key="1">
    <citation type="submission" date="2017-04" db="EMBL/GenBank/DDBJ databases">
        <title>Novel microbial lineages endemic to geothermal iron-oxide mats fill important gaps in the evolutionary history of Archaea.</title>
        <authorList>
            <person name="Jay Z.J."/>
            <person name="Beam J.P."/>
            <person name="Dlakic M."/>
            <person name="Rusch D.B."/>
            <person name="Kozubal M.A."/>
            <person name="Inskeep W.P."/>
        </authorList>
    </citation>
    <scope>NUCLEOTIDE SEQUENCE [LARGE SCALE GENOMIC DNA]</scope>
    <source>
        <strain evidence="2">OSP_D</strain>
    </source>
</reference>
<protein>
    <recommendedName>
        <fullName evidence="4">NADH-quinone oxidoreductase subunit J</fullName>
    </recommendedName>
</protein>
<dbReference type="GO" id="GO:0008137">
    <property type="term" value="F:NADH dehydrogenase (ubiquinone) activity"/>
    <property type="evidence" value="ECO:0007669"/>
    <property type="project" value="InterPro"/>
</dbReference>
<dbReference type="Gene3D" id="1.20.120.1200">
    <property type="entry name" value="NADH-ubiquinone/plastoquinone oxidoreductase chain 6, subunit NuoJ"/>
    <property type="match status" value="1"/>
</dbReference>
<feature type="transmembrane region" description="Helical" evidence="1">
    <location>
        <begin position="97"/>
        <end position="119"/>
    </location>
</feature>
<organism evidence="2 3">
    <name type="scientific">Candidatus Marsarchaeota G2 archaeon OSP_D</name>
    <dbReference type="NCBI Taxonomy" id="1978157"/>
    <lineage>
        <taxon>Archaea</taxon>
        <taxon>Candidatus Marsarchaeota</taxon>
        <taxon>Candidatus Marsarchaeota group 2</taxon>
    </lineage>
</organism>
<feature type="transmembrane region" description="Helical" evidence="1">
    <location>
        <begin position="6"/>
        <end position="24"/>
    </location>
</feature>
<keyword evidence="1" id="KW-1133">Transmembrane helix</keyword>
<dbReference type="PANTHER" id="PTHR33269">
    <property type="entry name" value="NADH-UBIQUINONE OXIDOREDUCTASE CHAIN 6"/>
    <property type="match status" value="1"/>
</dbReference>
<keyword evidence="1" id="KW-0472">Membrane</keyword>
<gene>
    <name evidence="2" type="ORF">B9Q03_07010</name>
</gene>
<dbReference type="Pfam" id="PF00499">
    <property type="entry name" value="Oxidored_q3"/>
    <property type="match status" value="1"/>
</dbReference>
<evidence type="ECO:0000256" key="1">
    <source>
        <dbReference type="SAM" id="Phobius"/>
    </source>
</evidence>
<accession>A0A2R6AVD2</accession>
<dbReference type="Proteomes" id="UP000240322">
    <property type="component" value="Unassembled WGS sequence"/>
</dbReference>
<dbReference type="AlphaFoldDB" id="A0A2R6AVD2"/>
<feature type="transmembrane region" description="Helical" evidence="1">
    <location>
        <begin position="139"/>
        <end position="159"/>
    </location>
</feature>
<evidence type="ECO:0008006" key="4">
    <source>
        <dbReference type="Google" id="ProtNLM"/>
    </source>
</evidence>
<comment type="caution">
    <text evidence="2">The sequence shown here is derived from an EMBL/GenBank/DDBJ whole genome shotgun (WGS) entry which is preliminary data.</text>
</comment>
<keyword evidence="1" id="KW-0812">Transmembrane</keyword>